<accession>A0ABZ2C0V9</accession>
<dbReference type="EMBL" id="CP143423">
    <property type="protein sequence ID" value="WVX51188.1"/>
    <property type="molecule type" value="Genomic_DNA"/>
</dbReference>
<evidence type="ECO:0000313" key="1">
    <source>
        <dbReference type="EMBL" id="WVX51188.1"/>
    </source>
</evidence>
<dbReference type="Pfam" id="PF05621">
    <property type="entry name" value="TniB"/>
    <property type="match status" value="1"/>
</dbReference>
<name>A0ABZ2C0V9_9RHOB</name>
<reference evidence="1 2" key="1">
    <citation type="submission" date="2015-07" db="EMBL/GenBank/DDBJ databases">
        <authorList>
            <person name="Voget S."/>
            <person name="Dogs M."/>
            <person name="Brinkhoff T.H."/>
            <person name="Daniel R."/>
        </authorList>
    </citation>
    <scope>NUCLEOTIDE SEQUENCE [LARGE SCALE GENOMIC DNA]</scope>
    <source>
        <strain evidence="1 2">B14</strain>
    </source>
</reference>
<dbReference type="Gene3D" id="3.40.50.300">
    <property type="entry name" value="P-loop containing nucleotide triphosphate hydrolases"/>
    <property type="match status" value="1"/>
</dbReference>
<dbReference type="InterPro" id="IPR008868">
    <property type="entry name" value="TniB"/>
</dbReference>
<gene>
    <name evidence="1" type="ORF">ROLI_042890</name>
</gene>
<reference evidence="2" key="2">
    <citation type="submission" date="2024-01" db="EMBL/GenBank/DDBJ databases">
        <title>Roseobacter fucihabitans sp. nov., isolated from the brown alga Fucus spiralis.</title>
        <authorList>
            <person name="Hahnke S."/>
            <person name="Berger M."/>
            <person name="Schlingloff A."/>
            <person name="Athale I."/>
            <person name="Neumann-Schaal M."/>
            <person name="Adenaya A."/>
            <person name="Poehlein A."/>
            <person name="Daniel R."/>
            <person name="Pertersen J."/>
            <person name="Brinkhoff T."/>
        </authorList>
    </citation>
    <scope>NUCLEOTIDE SEQUENCE [LARGE SCALE GENOMIC DNA]</scope>
    <source>
        <strain evidence="2">B14</strain>
    </source>
</reference>
<dbReference type="InterPro" id="IPR027417">
    <property type="entry name" value="P-loop_NTPase"/>
</dbReference>
<evidence type="ECO:0000313" key="2">
    <source>
        <dbReference type="Proteomes" id="UP001318682"/>
    </source>
</evidence>
<protein>
    <submittedName>
        <fullName evidence="1">Uncharacterized protein</fullName>
    </submittedName>
</protein>
<dbReference type="Proteomes" id="UP001318682">
    <property type="component" value="Chromosome"/>
</dbReference>
<organism evidence="1 2">
    <name type="scientific">Roseobacter fucihabitans</name>
    <dbReference type="NCBI Taxonomy" id="1537242"/>
    <lineage>
        <taxon>Bacteria</taxon>
        <taxon>Pseudomonadati</taxon>
        <taxon>Pseudomonadota</taxon>
        <taxon>Alphaproteobacteria</taxon>
        <taxon>Rhodobacterales</taxon>
        <taxon>Roseobacteraceae</taxon>
        <taxon>Roseobacter</taxon>
    </lineage>
</organism>
<sequence length="51" mass="5668">MSFPERARIPNLLIVGKSGMGKTMIIEKFARDHPVSFDETSGRLHMPVVAV</sequence>
<proteinExistence type="predicted"/>
<dbReference type="SUPFAM" id="SSF52540">
    <property type="entry name" value="P-loop containing nucleoside triphosphate hydrolases"/>
    <property type="match status" value="1"/>
</dbReference>
<keyword evidence="2" id="KW-1185">Reference proteome</keyword>